<evidence type="ECO:0008006" key="3">
    <source>
        <dbReference type="Google" id="ProtNLM"/>
    </source>
</evidence>
<proteinExistence type="predicted"/>
<protein>
    <recommendedName>
        <fullName evidence="3">F-box domain-containing protein</fullName>
    </recommendedName>
</protein>
<sequence>TLASLPPDIKQMIVRIEENSMDNIRQISHSWNSIVLDYLKTPSFLLPIDRVYFSSDPEVKWANDEARKLVHMYAIIPEQRTANVGFGKWLKVH</sequence>
<accession>A0AAN4Z3T3</accession>
<dbReference type="EMBL" id="BTRK01000001">
    <property type="protein sequence ID" value="GMR30867.1"/>
    <property type="molecule type" value="Genomic_DNA"/>
</dbReference>
<name>A0AAN4Z3T3_9BILA</name>
<comment type="caution">
    <text evidence="1">The sequence shown here is derived from an EMBL/GenBank/DDBJ whole genome shotgun (WGS) entry which is preliminary data.</text>
</comment>
<organism evidence="1 2">
    <name type="scientific">Pristionchus mayeri</name>
    <dbReference type="NCBI Taxonomy" id="1317129"/>
    <lineage>
        <taxon>Eukaryota</taxon>
        <taxon>Metazoa</taxon>
        <taxon>Ecdysozoa</taxon>
        <taxon>Nematoda</taxon>
        <taxon>Chromadorea</taxon>
        <taxon>Rhabditida</taxon>
        <taxon>Rhabditina</taxon>
        <taxon>Diplogasteromorpha</taxon>
        <taxon>Diplogasteroidea</taxon>
        <taxon>Neodiplogasteridae</taxon>
        <taxon>Pristionchus</taxon>
    </lineage>
</organism>
<feature type="non-terminal residue" evidence="1">
    <location>
        <position position="93"/>
    </location>
</feature>
<dbReference type="Proteomes" id="UP001328107">
    <property type="component" value="Unassembled WGS sequence"/>
</dbReference>
<gene>
    <name evidence="1" type="ORF">PMAYCL1PPCAC_01062</name>
</gene>
<feature type="non-terminal residue" evidence="1">
    <location>
        <position position="1"/>
    </location>
</feature>
<keyword evidence="2" id="KW-1185">Reference proteome</keyword>
<dbReference type="AlphaFoldDB" id="A0AAN4Z3T3"/>
<reference evidence="2" key="1">
    <citation type="submission" date="2022-10" db="EMBL/GenBank/DDBJ databases">
        <title>Genome assembly of Pristionchus species.</title>
        <authorList>
            <person name="Yoshida K."/>
            <person name="Sommer R.J."/>
        </authorList>
    </citation>
    <scope>NUCLEOTIDE SEQUENCE [LARGE SCALE GENOMIC DNA]</scope>
    <source>
        <strain evidence="2">RS5460</strain>
    </source>
</reference>
<evidence type="ECO:0000313" key="1">
    <source>
        <dbReference type="EMBL" id="GMR30867.1"/>
    </source>
</evidence>
<evidence type="ECO:0000313" key="2">
    <source>
        <dbReference type="Proteomes" id="UP001328107"/>
    </source>
</evidence>